<feature type="compositionally biased region" description="Pro residues" evidence="1">
    <location>
        <begin position="44"/>
        <end position="56"/>
    </location>
</feature>
<dbReference type="Gene3D" id="1.10.10.10">
    <property type="entry name" value="Winged helix-like DNA-binding domain superfamily/Winged helix DNA-binding domain"/>
    <property type="match status" value="1"/>
</dbReference>
<dbReference type="OrthoDB" id="2410195at2759"/>
<dbReference type="EMBL" id="LVVM01002342">
    <property type="protein sequence ID" value="OJA16818.1"/>
    <property type="molecule type" value="Genomic_DNA"/>
</dbReference>
<organism evidence="3 4">
    <name type="scientific">Rhizopogon vesiculosus</name>
    <dbReference type="NCBI Taxonomy" id="180088"/>
    <lineage>
        <taxon>Eukaryota</taxon>
        <taxon>Fungi</taxon>
        <taxon>Dikarya</taxon>
        <taxon>Basidiomycota</taxon>
        <taxon>Agaricomycotina</taxon>
        <taxon>Agaricomycetes</taxon>
        <taxon>Agaricomycetidae</taxon>
        <taxon>Boletales</taxon>
        <taxon>Suillineae</taxon>
        <taxon>Rhizopogonaceae</taxon>
        <taxon>Rhizopogon</taxon>
    </lineage>
</organism>
<feature type="region of interest" description="Disordered" evidence="1">
    <location>
        <begin position="31"/>
        <end position="64"/>
    </location>
</feature>
<dbReference type="Pfam" id="PF00891">
    <property type="entry name" value="Methyltransf_2"/>
    <property type="match status" value="1"/>
</dbReference>
<evidence type="ECO:0000313" key="4">
    <source>
        <dbReference type="Proteomes" id="UP000183567"/>
    </source>
</evidence>
<dbReference type="InterPro" id="IPR029063">
    <property type="entry name" value="SAM-dependent_MTases_sf"/>
</dbReference>
<sequence length="1188" mass="129801">MPTTTFTTLRALHALMGDALDDIQRVFSQSSSLPSSQCSSPAYPASPEPVSMPPTPMSSTFSTQVSSYGTPLSPMFGLQHDYPSPALPYLPTTPAEQLAAHPDASAAATRIIAAAGQIMSIVQKPFLFICDATMGYNLPASMRLLEHLHIVEILREIEDERQRVLSELDMRLNDANDESVDGPNSRDISEKTLPREGVHVEEIARIIKECTGGVQRVDSVRLAHPLRLLSTHHILRETAPDTFALTRVASLLDSGKSVASVFANPEKKYEDTTGIAAFVGLCTDELFKSAAYLTEAFTGVQLPSAPHAPLGSAATVPPDGDDTHTSGHLKPPQPIHVESDGRNAEGNAMVETLPAFNLAFNTPVPFFEWLEDGGLDALGGSGIGAGSWDTESSGDEGGPKQGKAGHVRNKSTLSTRSGREFRKSFRLERFSQAMTGTSGWEAPRAILSGFDWLSLPRGSTIVDVGGGIGSTTMILAKAFGGSRGRRESLSSEADEDEDTVENNTFTPLSCNNLTPCKSRGDLKSFASRGELKSPVFRVDLKSRASQANLKHKPSHADFKVPSSQGELGALQPAVSSEDQDKQFRFIVQDRPVVVGLGLAAWRAQCPEMLESRQVVFQDHDFFQPQPALPSLDSNTHPAVYILRVVLHDWPDARARHVLLNLRLASSPETRLIIAEHVLPLACVDEGVHSVKDEHQMAEGEKWTLDSVLAHVEGADSTLAPAPLLPNLGKASANPYWMDIMMDITFNGKERTLRELCALALSSGWRIMRVTYSKGSHFGHLVCEPVDIPEDIFTIFPERPATTEPATDYPFIYTEPSEDDSHDGLSGARGVYADNFLSPLGTRSAILPHLPPSALERSSSRRGTSTFGSRVSLPRPDELPSGKPKSYNLGRRWLKARGLGVRSVVEKQKRREEGIRKVDDHDDQGGVSPQQSRVWWKKAPVTASPIAEERIGDVSALRLRSGTITPEVPPPLQSPRQYHFPTHRMTPSVQSNFPGDERSNTSQSRRPSVVSLTRKLNFSPFSRRPSVVDLASTSPRSATFDTVHVQPEDLERNLRRQPSTPMMQRYYHPDGNRGKSIRHHPSAPHLKHGMTRAKEPPPLPTALRVPQDDGPSNAPLPPRKSSLMTSLSTASSYQLSQSILSSAPAVAPIRTPSMPTESVSPKAKRQPGTPKLLRRLSIPVLRRKREEDA</sequence>
<dbReference type="PANTHER" id="PTHR43712:SF2">
    <property type="entry name" value="O-METHYLTRANSFERASE CICE"/>
    <property type="match status" value="1"/>
</dbReference>
<feature type="region of interest" description="Disordered" evidence="1">
    <location>
        <begin position="904"/>
        <end position="933"/>
    </location>
</feature>
<evidence type="ECO:0000259" key="2">
    <source>
        <dbReference type="Pfam" id="PF00891"/>
    </source>
</evidence>
<feature type="region of interest" description="Disordered" evidence="1">
    <location>
        <begin position="1142"/>
        <end position="1188"/>
    </location>
</feature>
<feature type="region of interest" description="Disordered" evidence="1">
    <location>
        <begin position="308"/>
        <end position="341"/>
    </location>
</feature>
<dbReference type="Proteomes" id="UP000183567">
    <property type="component" value="Unassembled WGS sequence"/>
</dbReference>
<feature type="region of interest" description="Disordered" evidence="1">
    <location>
        <begin position="849"/>
        <end position="884"/>
    </location>
</feature>
<feature type="compositionally biased region" description="Basic and acidic residues" evidence="1">
    <location>
        <begin position="904"/>
        <end position="923"/>
    </location>
</feature>
<feature type="region of interest" description="Disordered" evidence="1">
    <location>
        <begin position="1069"/>
        <end position="1127"/>
    </location>
</feature>
<feature type="compositionally biased region" description="Basic residues" evidence="1">
    <location>
        <begin position="1074"/>
        <end position="1090"/>
    </location>
</feature>
<proteinExistence type="predicted"/>
<feature type="region of interest" description="Disordered" evidence="1">
    <location>
        <begin position="987"/>
        <end position="1010"/>
    </location>
</feature>
<dbReference type="PANTHER" id="PTHR43712">
    <property type="entry name" value="PUTATIVE (AFU_ORTHOLOGUE AFUA_4G14580)-RELATED"/>
    <property type="match status" value="1"/>
</dbReference>
<name>A0A1J8R4X4_9AGAM</name>
<evidence type="ECO:0000313" key="3">
    <source>
        <dbReference type="EMBL" id="OJA16818.1"/>
    </source>
</evidence>
<dbReference type="SUPFAM" id="SSF53335">
    <property type="entry name" value="S-adenosyl-L-methionine-dependent methyltransferases"/>
    <property type="match status" value="2"/>
</dbReference>
<evidence type="ECO:0000256" key="1">
    <source>
        <dbReference type="SAM" id="MobiDB-lite"/>
    </source>
</evidence>
<keyword evidence="4" id="KW-1185">Reference proteome</keyword>
<dbReference type="InterPro" id="IPR036388">
    <property type="entry name" value="WH-like_DNA-bd_sf"/>
</dbReference>
<dbReference type="InterPro" id="IPR001077">
    <property type="entry name" value="COMT_C"/>
</dbReference>
<protein>
    <recommendedName>
        <fullName evidence="2">O-methyltransferase C-terminal domain-containing protein</fullName>
    </recommendedName>
</protein>
<dbReference type="GO" id="GO:0008171">
    <property type="term" value="F:O-methyltransferase activity"/>
    <property type="evidence" value="ECO:0007669"/>
    <property type="project" value="InterPro"/>
</dbReference>
<dbReference type="AlphaFoldDB" id="A0A1J8R4X4"/>
<comment type="caution">
    <text evidence="3">The sequence shown here is derived from an EMBL/GenBank/DDBJ whole genome shotgun (WGS) entry which is preliminary data.</text>
</comment>
<feature type="compositionally biased region" description="Low complexity" evidence="1">
    <location>
        <begin position="31"/>
        <end position="41"/>
    </location>
</feature>
<dbReference type="Gene3D" id="3.40.50.150">
    <property type="entry name" value="Vaccinia Virus protein VP39"/>
    <property type="match status" value="2"/>
</dbReference>
<reference evidence="3 4" key="1">
    <citation type="submission" date="2016-03" db="EMBL/GenBank/DDBJ databases">
        <title>Comparative genomics of the ectomycorrhizal sister species Rhizopogon vinicolor and Rhizopogon vesiculosus (Basidiomycota: Boletales) reveals a divergence of the mating type B locus.</title>
        <authorList>
            <person name="Mujic A.B."/>
            <person name="Kuo A."/>
            <person name="Tritt A."/>
            <person name="Lipzen A."/>
            <person name="Chen C."/>
            <person name="Johnson J."/>
            <person name="Sharma A."/>
            <person name="Barry K."/>
            <person name="Grigoriev I.V."/>
            <person name="Spatafora J.W."/>
        </authorList>
    </citation>
    <scope>NUCLEOTIDE SEQUENCE [LARGE SCALE GENOMIC DNA]</scope>
    <source>
        <strain evidence="3 4">AM-OR11-056</strain>
    </source>
</reference>
<feature type="compositionally biased region" description="Low complexity" evidence="1">
    <location>
        <begin position="860"/>
        <end position="871"/>
    </location>
</feature>
<dbReference type="STRING" id="180088.A0A1J8R4X4"/>
<feature type="domain" description="O-methyltransferase C-terminal" evidence="2">
    <location>
        <begin position="605"/>
        <end position="681"/>
    </location>
</feature>
<feature type="compositionally biased region" description="Polar residues" evidence="1">
    <location>
        <begin position="999"/>
        <end position="1010"/>
    </location>
</feature>
<feature type="region of interest" description="Disordered" evidence="1">
    <location>
        <begin position="381"/>
        <end position="415"/>
    </location>
</feature>
<gene>
    <name evidence="3" type="ORF">AZE42_10768</name>
</gene>
<accession>A0A1J8R4X4</accession>